<accession>A0A1R3JL72</accession>
<gene>
    <name evidence="1" type="ORF">CCACVL1_05348</name>
</gene>
<reference evidence="1 2" key="1">
    <citation type="submission" date="2013-09" db="EMBL/GenBank/DDBJ databases">
        <title>Corchorus capsularis genome sequencing.</title>
        <authorList>
            <person name="Alam M."/>
            <person name="Haque M.S."/>
            <person name="Islam M.S."/>
            <person name="Emdad E.M."/>
            <person name="Islam M.M."/>
            <person name="Ahmed B."/>
            <person name="Halim A."/>
            <person name="Hossen Q.M.M."/>
            <person name="Hossain M.Z."/>
            <person name="Ahmed R."/>
            <person name="Khan M.M."/>
            <person name="Islam R."/>
            <person name="Rashid M.M."/>
            <person name="Khan S.A."/>
            <person name="Rahman M.S."/>
            <person name="Alam M."/>
        </authorList>
    </citation>
    <scope>NUCLEOTIDE SEQUENCE [LARGE SCALE GENOMIC DNA]</scope>
    <source>
        <strain evidence="2">cv. CVL-1</strain>
        <tissue evidence="1">Whole seedling</tissue>
    </source>
</reference>
<protein>
    <submittedName>
        <fullName evidence="1">Uncharacterized protein</fullName>
    </submittedName>
</protein>
<dbReference type="Gramene" id="OMO95622">
    <property type="protein sequence ID" value="OMO95622"/>
    <property type="gene ID" value="CCACVL1_05348"/>
</dbReference>
<sequence length="30" mass="3364">MNAAVYRIKFSLVRVAWVGTLLGEKWANLG</sequence>
<evidence type="ECO:0000313" key="2">
    <source>
        <dbReference type="Proteomes" id="UP000188268"/>
    </source>
</evidence>
<keyword evidence="2" id="KW-1185">Reference proteome</keyword>
<dbReference type="EMBL" id="AWWV01007620">
    <property type="protein sequence ID" value="OMO95622.1"/>
    <property type="molecule type" value="Genomic_DNA"/>
</dbReference>
<organism evidence="1 2">
    <name type="scientific">Corchorus capsularis</name>
    <name type="common">Jute</name>
    <dbReference type="NCBI Taxonomy" id="210143"/>
    <lineage>
        <taxon>Eukaryota</taxon>
        <taxon>Viridiplantae</taxon>
        <taxon>Streptophyta</taxon>
        <taxon>Embryophyta</taxon>
        <taxon>Tracheophyta</taxon>
        <taxon>Spermatophyta</taxon>
        <taxon>Magnoliopsida</taxon>
        <taxon>eudicotyledons</taxon>
        <taxon>Gunneridae</taxon>
        <taxon>Pentapetalae</taxon>
        <taxon>rosids</taxon>
        <taxon>malvids</taxon>
        <taxon>Malvales</taxon>
        <taxon>Malvaceae</taxon>
        <taxon>Grewioideae</taxon>
        <taxon>Apeibeae</taxon>
        <taxon>Corchorus</taxon>
    </lineage>
</organism>
<proteinExistence type="predicted"/>
<dbReference type="AlphaFoldDB" id="A0A1R3JL72"/>
<comment type="caution">
    <text evidence="1">The sequence shown here is derived from an EMBL/GenBank/DDBJ whole genome shotgun (WGS) entry which is preliminary data.</text>
</comment>
<evidence type="ECO:0000313" key="1">
    <source>
        <dbReference type="EMBL" id="OMO95622.1"/>
    </source>
</evidence>
<dbReference type="Proteomes" id="UP000188268">
    <property type="component" value="Unassembled WGS sequence"/>
</dbReference>
<name>A0A1R3JL72_COCAP</name>